<evidence type="ECO:0000256" key="13">
    <source>
        <dbReference type="PIRSR" id="PIRSR602481-2"/>
    </source>
</evidence>
<dbReference type="GO" id="GO:0008270">
    <property type="term" value="F:zinc ion binding"/>
    <property type="evidence" value="ECO:0007669"/>
    <property type="project" value="TreeGrafter"/>
</dbReference>
<accession>A0A7L4UN76</accession>
<proteinExistence type="inferred from homology"/>
<dbReference type="Pfam" id="PF01475">
    <property type="entry name" value="FUR"/>
    <property type="match status" value="1"/>
</dbReference>
<protein>
    <recommendedName>
        <fullName evidence="4">Ferric uptake regulation protein</fullName>
    </recommendedName>
</protein>
<evidence type="ECO:0000256" key="8">
    <source>
        <dbReference type="ARBA" id="ARBA00022833"/>
    </source>
</evidence>
<feature type="binding site" evidence="12">
    <location>
        <position position="116"/>
    </location>
    <ligand>
        <name>Zn(2+)</name>
        <dbReference type="ChEBI" id="CHEBI:29105"/>
    </ligand>
</feature>
<feature type="binding site" evidence="13">
    <location>
        <position position="112"/>
    </location>
    <ligand>
        <name>Fe cation</name>
        <dbReference type="ChEBI" id="CHEBI:24875"/>
    </ligand>
</feature>
<feature type="binding site" evidence="12">
    <location>
        <position position="156"/>
    </location>
    <ligand>
        <name>Zn(2+)</name>
        <dbReference type="ChEBI" id="CHEBI:29105"/>
    </ligand>
</feature>
<evidence type="ECO:0000256" key="6">
    <source>
        <dbReference type="ARBA" id="ARBA00022491"/>
    </source>
</evidence>
<dbReference type="GO" id="GO:0045892">
    <property type="term" value="P:negative regulation of DNA-templated transcription"/>
    <property type="evidence" value="ECO:0007669"/>
    <property type="project" value="TreeGrafter"/>
</dbReference>
<dbReference type="AlphaFoldDB" id="A0A7L4UN76"/>
<dbReference type="GO" id="GO:1900376">
    <property type="term" value="P:regulation of secondary metabolite biosynthetic process"/>
    <property type="evidence" value="ECO:0007669"/>
    <property type="project" value="TreeGrafter"/>
</dbReference>
<feature type="binding site" evidence="12">
    <location>
        <position position="119"/>
    </location>
    <ligand>
        <name>Zn(2+)</name>
        <dbReference type="ChEBI" id="CHEBI:29105"/>
    </ligand>
</feature>
<evidence type="ECO:0000256" key="1">
    <source>
        <dbReference type="ARBA" id="ARBA00004496"/>
    </source>
</evidence>
<keyword evidence="11" id="KW-0804">Transcription</keyword>
<keyword evidence="8 12" id="KW-0862">Zinc</keyword>
<feature type="binding site" evidence="13">
    <location>
        <position position="148"/>
    </location>
    <ligand>
        <name>Fe cation</name>
        <dbReference type="ChEBI" id="CHEBI:24875"/>
    </ligand>
</feature>
<dbReference type="SUPFAM" id="SSF46785">
    <property type="entry name" value="Winged helix' DNA-binding domain"/>
    <property type="match status" value="1"/>
</dbReference>
<dbReference type="Gene3D" id="3.30.1490.190">
    <property type="match status" value="1"/>
</dbReference>
<keyword evidence="15" id="KW-1185">Reference proteome</keyword>
<evidence type="ECO:0000256" key="12">
    <source>
        <dbReference type="PIRSR" id="PIRSR602481-1"/>
    </source>
</evidence>
<comment type="caution">
    <text evidence="14">The sequence shown here is derived from an EMBL/GenBank/DDBJ whole genome shotgun (WGS) entry which is preliminary data.</text>
</comment>
<dbReference type="Gene3D" id="1.10.10.10">
    <property type="entry name" value="Winged helix-like DNA-binding domain superfamily/Winged helix DNA-binding domain"/>
    <property type="match status" value="1"/>
</dbReference>
<organism evidence="14 15">
    <name type="scientific">Balneicella halophila</name>
    <dbReference type="NCBI Taxonomy" id="1537566"/>
    <lineage>
        <taxon>Bacteria</taxon>
        <taxon>Pseudomonadati</taxon>
        <taxon>Bacteroidota</taxon>
        <taxon>Bacteroidia</taxon>
        <taxon>Bacteroidales</taxon>
        <taxon>Balneicellaceae</taxon>
        <taxon>Balneicella</taxon>
    </lineage>
</organism>
<dbReference type="InterPro" id="IPR043135">
    <property type="entry name" value="Fur_C"/>
</dbReference>
<keyword evidence="10" id="KW-0238">DNA-binding</keyword>
<evidence type="ECO:0000313" key="14">
    <source>
        <dbReference type="EMBL" id="PVX50084.1"/>
    </source>
</evidence>
<evidence type="ECO:0000256" key="9">
    <source>
        <dbReference type="ARBA" id="ARBA00023015"/>
    </source>
</evidence>
<dbReference type="PANTHER" id="PTHR33202:SF2">
    <property type="entry name" value="FERRIC UPTAKE REGULATION PROTEIN"/>
    <property type="match status" value="1"/>
</dbReference>
<evidence type="ECO:0000256" key="5">
    <source>
        <dbReference type="ARBA" id="ARBA00022490"/>
    </source>
</evidence>
<keyword evidence="6" id="KW-0678">Repressor</keyword>
<dbReference type="GO" id="GO:0005829">
    <property type="term" value="C:cytosol"/>
    <property type="evidence" value="ECO:0007669"/>
    <property type="project" value="TreeGrafter"/>
</dbReference>
<evidence type="ECO:0000256" key="2">
    <source>
        <dbReference type="ARBA" id="ARBA00007957"/>
    </source>
</evidence>
<dbReference type="InterPro" id="IPR002481">
    <property type="entry name" value="FUR"/>
</dbReference>
<evidence type="ECO:0000256" key="10">
    <source>
        <dbReference type="ARBA" id="ARBA00023125"/>
    </source>
</evidence>
<reference evidence="14 15" key="1">
    <citation type="submission" date="2018-05" db="EMBL/GenBank/DDBJ databases">
        <title>Genomic Encyclopedia of Type Strains, Phase IV (KMG-IV): sequencing the most valuable type-strain genomes for metagenomic binning, comparative biology and taxonomic classification.</title>
        <authorList>
            <person name="Goeker M."/>
        </authorList>
    </citation>
    <scope>NUCLEOTIDE SEQUENCE [LARGE SCALE GENOMIC DNA]</scope>
    <source>
        <strain evidence="14 15">DSM 28579</strain>
    </source>
</reference>
<comment type="cofactor">
    <cofactor evidence="12">
        <name>Zn(2+)</name>
        <dbReference type="ChEBI" id="CHEBI:29105"/>
    </cofactor>
    <text evidence="12">Binds 1 zinc ion per subunit.</text>
</comment>
<dbReference type="EMBL" id="QENZ01000005">
    <property type="protein sequence ID" value="PVX50084.1"/>
    <property type="molecule type" value="Genomic_DNA"/>
</dbReference>
<dbReference type="PANTHER" id="PTHR33202">
    <property type="entry name" value="ZINC UPTAKE REGULATION PROTEIN"/>
    <property type="match status" value="1"/>
</dbReference>
<evidence type="ECO:0000256" key="11">
    <source>
        <dbReference type="ARBA" id="ARBA00023163"/>
    </source>
</evidence>
<keyword evidence="13" id="KW-0408">Iron</keyword>
<evidence type="ECO:0000256" key="7">
    <source>
        <dbReference type="ARBA" id="ARBA00022723"/>
    </source>
</evidence>
<gene>
    <name evidence="14" type="ORF">C7377_1734</name>
</gene>
<comment type="similarity">
    <text evidence="2">Belongs to the Fur family.</text>
</comment>
<dbReference type="CDD" id="cd07153">
    <property type="entry name" value="Fur_like"/>
    <property type="match status" value="1"/>
</dbReference>
<name>A0A7L4UN76_BALHA</name>
<dbReference type="Proteomes" id="UP000251835">
    <property type="component" value="Unassembled WGS sequence"/>
</dbReference>
<dbReference type="GO" id="GO:0000976">
    <property type="term" value="F:transcription cis-regulatory region binding"/>
    <property type="evidence" value="ECO:0007669"/>
    <property type="project" value="TreeGrafter"/>
</dbReference>
<feature type="binding site" evidence="12">
    <location>
        <position position="159"/>
    </location>
    <ligand>
        <name>Zn(2+)</name>
        <dbReference type="ChEBI" id="CHEBI:29105"/>
    </ligand>
</feature>
<comment type="subcellular location">
    <subcellularLocation>
        <location evidence="1">Cytoplasm</location>
    </subcellularLocation>
</comment>
<dbReference type="InterPro" id="IPR036388">
    <property type="entry name" value="WH-like_DNA-bd_sf"/>
</dbReference>
<sequence length="168" mass="19931">MFFTMEKECTLKKVYLENTKKMAKNLFTDYLEKNGHRKTPERYAILDEIYSSDEHFDIETLYIHMKNKNYRVSRATLYNTMDLLINCKLVVKHQFGGKNAQFERGLDSNKHDHIICTTCGDIKEFSDNRLNEVREEVAKQFNFEPSFHSLYIYGLCENCKAKENTNEQ</sequence>
<evidence type="ECO:0000256" key="4">
    <source>
        <dbReference type="ARBA" id="ARBA00020910"/>
    </source>
</evidence>
<evidence type="ECO:0000313" key="15">
    <source>
        <dbReference type="Proteomes" id="UP000251835"/>
    </source>
</evidence>
<dbReference type="GO" id="GO:0003700">
    <property type="term" value="F:DNA-binding transcription factor activity"/>
    <property type="evidence" value="ECO:0007669"/>
    <property type="project" value="InterPro"/>
</dbReference>
<comment type="subunit">
    <text evidence="3">Homodimer.</text>
</comment>
<keyword evidence="7 12" id="KW-0479">Metal-binding</keyword>
<keyword evidence="9" id="KW-0805">Transcription regulation</keyword>
<evidence type="ECO:0000256" key="3">
    <source>
        <dbReference type="ARBA" id="ARBA00011738"/>
    </source>
</evidence>
<keyword evidence="5" id="KW-0963">Cytoplasm</keyword>
<comment type="cofactor">
    <cofactor evidence="13">
        <name>Mn(2+)</name>
        <dbReference type="ChEBI" id="CHEBI:29035"/>
    </cofactor>
    <cofactor evidence="13">
        <name>Fe(2+)</name>
        <dbReference type="ChEBI" id="CHEBI:29033"/>
    </cofactor>
    <text evidence="13">Binds 1 Mn(2+) or Fe(2+) ion per subunit.</text>
</comment>
<dbReference type="InterPro" id="IPR036390">
    <property type="entry name" value="WH_DNA-bd_sf"/>
</dbReference>